<reference evidence="3" key="1">
    <citation type="journal article" date="2019" name="Int. J. Syst. Evol. Microbiol.">
        <title>The Global Catalogue of Microorganisms (GCM) 10K type strain sequencing project: providing services to taxonomists for standard genome sequencing and annotation.</title>
        <authorList>
            <consortium name="The Broad Institute Genomics Platform"/>
            <consortium name="The Broad Institute Genome Sequencing Center for Infectious Disease"/>
            <person name="Wu L."/>
            <person name="Ma J."/>
        </authorList>
    </citation>
    <scope>NUCLEOTIDE SEQUENCE [LARGE SCALE GENOMIC DNA]</scope>
    <source>
        <strain evidence="3">JCM 17926</strain>
    </source>
</reference>
<feature type="transmembrane region" description="Helical" evidence="1">
    <location>
        <begin position="299"/>
        <end position="317"/>
    </location>
</feature>
<evidence type="ECO:0000313" key="3">
    <source>
        <dbReference type="Proteomes" id="UP001500552"/>
    </source>
</evidence>
<comment type="caution">
    <text evidence="2">The sequence shown here is derived from an EMBL/GenBank/DDBJ whole genome shotgun (WGS) entry which is preliminary data.</text>
</comment>
<dbReference type="PIRSF" id="PIRSF002746">
    <property type="entry name" value="Gluconate_transporter"/>
    <property type="match status" value="1"/>
</dbReference>
<feature type="transmembrane region" description="Helical" evidence="1">
    <location>
        <begin position="58"/>
        <end position="77"/>
    </location>
</feature>
<feature type="transmembrane region" description="Helical" evidence="1">
    <location>
        <begin position="173"/>
        <end position="193"/>
    </location>
</feature>
<keyword evidence="1" id="KW-0812">Transmembrane</keyword>
<dbReference type="Pfam" id="PF02447">
    <property type="entry name" value="GntP_permease"/>
    <property type="match status" value="1"/>
</dbReference>
<feature type="transmembrane region" description="Helical" evidence="1">
    <location>
        <begin position="97"/>
        <end position="121"/>
    </location>
</feature>
<feature type="transmembrane region" description="Helical" evidence="1">
    <location>
        <begin position="337"/>
        <end position="366"/>
    </location>
</feature>
<dbReference type="Proteomes" id="UP001500552">
    <property type="component" value="Unassembled WGS sequence"/>
</dbReference>
<keyword evidence="1" id="KW-1133">Transmembrane helix</keyword>
<evidence type="ECO:0000313" key="2">
    <source>
        <dbReference type="EMBL" id="GAA4441511.1"/>
    </source>
</evidence>
<proteinExistence type="predicted"/>
<dbReference type="PANTHER" id="PTHR30354:SF11">
    <property type="entry name" value="PERMEASE"/>
    <property type="match status" value="1"/>
</dbReference>
<feature type="transmembrane region" description="Helical" evidence="1">
    <location>
        <begin position="417"/>
        <end position="442"/>
    </location>
</feature>
<keyword evidence="3" id="KW-1185">Reference proteome</keyword>
<feature type="transmembrane region" description="Helical" evidence="1">
    <location>
        <begin position="27"/>
        <end position="46"/>
    </location>
</feature>
<dbReference type="InterPro" id="IPR003474">
    <property type="entry name" value="Glcn_transporter"/>
</dbReference>
<protein>
    <submittedName>
        <fullName evidence="2">GntP family permease</fullName>
    </submittedName>
</protein>
<feature type="transmembrane region" description="Helical" evidence="1">
    <location>
        <begin position="133"/>
        <end position="153"/>
    </location>
</feature>
<dbReference type="PANTHER" id="PTHR30354">
    <property type="entry name" value="GNT FAMILY GLUCONATE TRANSPORTER"/>
    <property type="match status" value="1"/>
</dbReference>
<accession>A0ABP8M285</accession>
<feature type="transmembrane region" description="Helical" evidence="1">
    <location>
        <begin position="255"/>
        <end position="278"/>
    </location>
</feature>
<dbReference type="RefSeq" id="WP_345161682.1">
    <property type="nucleotide sequence ID" value="NZ_BAABHC010000029.1"/>
</dbReference>
<evidence type="ECO:0000256" key="1">
    <source>
        <dbReference type="SAM" id="Phobius"/>
    </source>
</evidence>
<dbReference type="EMBL" id="BAABHC010000029">
    <property type="protein sequence ID" value="GAA4441511.1"/>
    <property type="molecule type" value="Genomic_DNA"/>
</dbReference>
<name>A0ABP8M285_9BACT</name>
<sequence length="443" mass="45961">MAVLYLLLSVALIILLTTRLQVHPFLALFLVAVLYGFLTGMPLAAIIKSINEGFGETLGKIGLIIIFGVIIGVFLENSGGAYTLAEKVLRMVGQKRVTAAMGIIGYFVSIPVFADSGFLLVSPLNRSLSKKAGISLAGPAVALGLGLTATHTMVPPTPGPIAAAGILGADLGLVMLVGLPISALALAVGLLYATGYAAKTYIDPNPEVTEEEVNQRLKTAPGALKASVPVAVPILLIVVRSLLLNYDTALSPPVYNLLAFLGEPVVALCIGAFLSLTLPKKLKKDMLSAQGWVGIALKDAASIILITGAGGIFGKILQNSGIAATLGETLADINLSIWLPFLLAAAIKTAQGSSTVALITTASIILPMMGSLGFETELQKAMVVVAIGAGSAVVSHANDSFFWVVTQMSGMKVRTGYRLYSLGTLVLGLSAAIFLFIGYLLLT</sequence>
<gene>
    <name evidence="2" type="ORF">GCM10023188_40110</name>
</gene>
<organism evidence="2 3">
    <name type="scientific">Pontibacter saemangeumensis</name>
    <dbReference type="NCBI Taxonomy" id="1084525"/>
    <lineage>
        <taxon>Bacteria</taxon>
        <taxon>Pseudomonadati</taxon>
        <taxon>Bacteroidota</taxon>
        <taxon>Cytophagia</taxon>
        <taxon>Cytophagales</taxon>
        <taxon>Hymenobacteraceae</taxon>
        <taxon>Pontibacter</taxon>
    </lineage>
</organism>
<feature type="transmembrane region" description="Helical" evidence="1">
    <location>
        <begin position="223"/>
        <end position="243"/>
    </location>
</feature>
<keyword evidence="1" id="KW-0472">Membrane</keyword>
<feature type="transmembrane region" description="Helical" evidence="1">
    <location>
        <begin position="378"/>
        <end position="397"/>
    </location>
</feature>